<keyword evidence="2" id="KW-0812">Transmembrane</keyword>
<dbReference type="RefSeq" id="WP_185088427.1">
    <property type="nucleotide sequence ID" value="NZ_JACHJB010000003.1"/>
</dbReference>
<dbReference type="InterPro" id="IPR010310">
    <property type="entry name" value="T7SS_ESAT-6-like"/>
</dbReference>
<evidence type="ECO:0008006" key="5">
    <source>
        <dbReference type="Google" id="ProtNLM"/>
    </source>
</evidence>
<dbReference type="EMBL" id="JACHJB010000003">
    <property type="protein sequence ID" value="MBB6350672.1"/>
    <property type="molecule type" value="Genomic_DNA"/>
</dbReference>
<keyword evidence="2" id="KW-1133">Transmembrane helix</keyword>
<protein>
    <recommendedName>
        <fullName evidence="5">WXG100 family type VII secretion target</fullName>
    </recommendedName>
</protein>
<evidence type="ECO:0000313" key="3">
    <source>
        <dbReference type="EMBL" id="MBB6350672.1"/>
    </source>
</evidence>
<evidence type="ECO:0000313" key="4">
    <source>
        <dbReference type="Proteomes" id="UP000583800"/>
    </source>
</evidence>
<reference evidence="3 4" key="1">
    <citation type="submission" date="2020-08" db="EMBL/GenBank/DDBJ databases">
        <title>Sequencing the genomes of 1000 actinobacteria strains.</title>
        <authorList>
            <person name="Klenk H.-P."/>
        </authorList>
    </citation>
    <scope>NUCLEOTIDE SEQUENCE [LARGE SCALE GENOMIC DNA]</scope>
    <source>
        <strain evidence="3 4">DSM 45913</strain>
    </source>
</reference>
<dbReference type="SUPFAM" id="SSF140453">
    <property type="entry name" value="EsxAB dimer-like"/>
    <property type="match status" value="1"/>
</dbReference>
<feature type="transmembrane region" description="Helical" evidence="2">
    <location>
        <begin position="170"/>
        <end position="193"/>
    </location>
</feature>
<comment type="caution">
    <text evidence="3">The sequence shown here is derived from an EMBL/GenBank/DDBJ whole genome shotgun (WGS) entry which is preliminary data.</text>
</comment>
<feature type="compositionally biased region" description="Polar residues" evidence="1">
    <location>
        <begin position="235"/>
        <end position="254"/>
    </location>
</feature>
<proteinExistence type="predicted"/>
<name>A0A7X0EZX0_9ACTN</name>
<evidence type="ECO:0000256" key="2">
    <source>
        <dbReference type="SAM" id="Phobius"/>
    </source>
</evidence>
<keyword evidence="2" id="KW-0472">Membrane</keyword>
<feature type="transmembrane region" description="Helical" evidence="2">
    <location>
        <begin position="129"/>
        <end position="150"/>
    </location>
</feature>
<sequence length="254" mass="27220">MAELTGARNRFIIAATVSAGCSLIIRRPLAFAIAAGLGVIMADPEGMLEAMKEWKTKAEGGLTEEVEELVRSVRSLNDRLKNDAHWDGAARIAYEAVAEPFIEELEKLGTGRNGIGDALKSSADQYEMLSYFAVATAMAMVVWAVLVSVGKLTPATWVTSQIALNAGLKALWTALRPILIKLGIFAAGVFAIYQGVSMQNLEQAGKFQNMMAMPMVEQYGLGNDPNSGALVQKPIPTTKQNGSPTNTEVPTQMA</sequence>
<keyword evidence="4" id="KW-1185">Reference proteome</keyword>
<dbReference type="InterPro" id="IPR036689">
    <property type="entry name" value="ESAT-6-like_sf"/>
</dbReference>
<dbReference type="Pfam" id="PF06013">
    <property type="entry name" value="WXG100"/>
    <property type="match status" value="1"/>
</dbReference>
<gene>
    <name evidence="3" type="ORF">FHU36_007244</name>
</gene>
<feature type="region of interest" description="Disordered" evidence="1">
    <location>
        <begin position="233"/>
        <end position="254"/>
    </location>
</feature>
<dbReference type="AlphaFoldDB" id="A0A7X0EZX0"/>
<dbReference type="Gene3D" id="1.10.287.1060">
    <property type="entry name" value="ESAT-6-like"/>
    <property type="match status" value="1"/>
</dbReference>
<accession>A0A7X0EZX0</accession>
<organism evidence="3 4">
    <name type="scientific">Nonomuraea muscovyensis</name>
    <dbReference type="NCBI Taxonomy" id="1124761"/>
    <lineage>
        <taxon>Bacteria</taxon>
        <taxon>Bacillati</taxon>
        <taxon>Actinomycetota</taxon>
        <taxon>Actinomycetes</taxon>
        <taxon>Streptosporangiales</taxon>
        <taxon>Streptosporangiaceae</taxon>
        <taxon>Nonomuraea</taxon>
    </lineage>
</organism>
<dbReference type="Proteomes" id="UP000583800">
    <property type="component" value="Unassembled WGS sequence"/>
</dbReference>
<evidence type="ECO:0000256" key="1">
    <source>
        <dbReference type="SAM" id="MobiDB-lite"/>
    </source>
</evidence>